<evidence type="ECO:0000259" key="1">
    <source>
        <dbReference type="Pfam" id="PF08241"/>
    </source>
</evidence>
<dbReference type="CDD" id="cd02440">
    <property type="entry name" value="AdoMet_MTases"/>
    <property type="match status" value="1"/>
</dbReference>
<reference evidence="3" key="1">
    <citation type="submission" date="2021-11" db="EMBL/GenBank/DDBJ databases">
        <title>Cultivation dependent microbiological survey of springs from the worlds oldest radium mine currently devoted to the extraction of radon-saturated water.</title>
        <authorList>
            <person name="Kapinusova G."/>
            <person name="Smrhova T."/>
            <person name="Strejcek M."/>
            <person name="Suman J."/>
            <person name="Jani K."/>
            <person name="Pajer P."/>
            <person name="Uhlik O."/>
        </authorList>
    </citation>
    <scope>NUCLEOTIDE SEQUENCE [LARGE SCALE GENOMIC DNA]</scope>
    <source>
        <strain evidence="3">J379</strain>
    </source>
</reference>
<organism evidence="2 3">
    <name type="scientific">Svornostia abyssi</name>
    <dbReference type="NCBI Taxonomy" id="2898438"/>
    <lineage>
        <taxon>Bacteria</taxon>
        <taxon>Bacillati</taxon>
        <taxon>Actinomycetota</taxon>
        <taxon>Thermoleophilia</taxon>
        <taxon>Solirubrobacterales</taxon>
        <taxon>Baekduiaceae</taxon>
        <taxon>Svornostia</taxon>
    </lineage>
</organism>
<keyword evidence="2" id="KW-0808">Transferase</keyword>
<dbReference type="RefSeq" id="WP_353866294.1">
    <property type="nucleotide sequence ID" value="NZ_CP088295.1"/>
</dbReference>
<dbReference type="PANTHER" id="PTHR43861">
    <property type="entry name" value="TRANS-ACONITATE 2-METHYLTRANSFERASE-RELATED"/>
    <property type="match status" value="1"/>
</dbReference>
<dbReference type="Pfam" id="PF08241">
    <property type="entry name" value="Methyltransf_11"/>
    <property type="match status" value="1"/>
</dbReference>
<feature type="domain" description="Methyltransferase type 11" evidence="1">
    <location>
        <begin position="4"/>
        <end position="84"/>
    </location>
</feature>
<keyword evidence="2" id="KW-0489">Methyltransferase</keyword>
<dbReference type="EMBL" id="CP088295">
    <property type="protein sequence ID" value="UUY05853.1"/>
    <property type="molecule type" value="Genomic_DNA"/>
</dbReference>
<evidence type="ECO:0000313" key="3">
    <source>
        <dbReference type="Proteomes" id="UP001058860"/>
    </source>
</evidence>
<dbReference type="InterPro" id="IPR013216">
    <property type="entry name" value="Methyltransf_11"/>
</dbReference>
<keyword evidence="3" id="KW-1185">Reference proteome</keyword>
<dbReference type="Gene3D" id="3.40.50.150">
    <property type="entry name" value="Vaccinia Virus protein VP39"/>
    <property type="match status" value="1"/>
</dbReference>
<dbReference type="Proteomes" id="UP001058860">
    <property type="component" value="Chromosome"/>
</dbReference>
<accession>A0ABY5PMC5</accession>
<proteinExistence type="predicted"/>
<dbReference type="InterPro" id="IPR029063">
    <property type="entry name" value="SAM-dependent_MTases_sf"/>
</dbReference>
<dbReference type="SUPFAM" id="SSF53335">
    <property type="entry name" value="S-adenosyl-L-methionine-dependent methyltransferases"/>
    <property type="match status" value="1"/>
</dbReference>
<evidence type="ECO:0000313" key="2">
    <source>
        <dbReference type="EMBL" id="UUY05853.1"/>
    </source>
</evidence>
<sequence length="203" mass="21874">MTEQLLERLPHGRVIAVDASPAMVRLAAERLGDRADVRVADLTTLELEAPVDAVLSTATLHWIADHDALFARLRGVLRDGGRLVAQCGGAGNVVAVRDATAAVGAQAPFAQALEGFDPWTFATAEETEARLRAAGFVQARCWLEPRDVSTAGAPEEYLRTVMLGAHLQRLAPEHHDAYVTAVLARLGDFHVAHYVRLNIEAVA</sequence>
<name>A0ABY5PMC5_9ACTN</name>
<gene>
    <name evidence="2" type="ORF">LRS13_10140</name>
</gene>
<protein>
    <submittedName>
        <fullName evidence="2">Methyltransferase domain-containing protein</fullName>
    </submittedName>
</protein>
<dbReference type="PANTHER" id="PTHR43861:SF1">
    <property type="entry name" value="TRANS-ACONITATE 2-METHYLTRANSFERASE"/>
    <property type="match status" value="1"/>
</dbReference>
<dbReference type="GO" id="GO:0032259">
    <property type="term" value="P:methylation"/>
    <property type="evidence" value="ECO:0007669"/>
    <property type="project" value="UniProtKB-KW"/>
</dbReference>
<dbReference type="GO" id="GO:0008168">
    <property type="term" value="F:methyltransferase activity"/>
    <property type="evidence" value="ECO:0007669"/>
    <property type="project" value="UniProtKB-KW"/>
</dbReference>